<proteinExistence type="predicted"/>
<sequence length="156" mass="16829">MWFIGQFPLPADVGPSGALAYVFMTDAARGADYSAEPEGGENAVIVQPGGRLPRLQRAYRDTPTRIPVCSDADGPTIGPDHVMVEQPFADAERAMQFLGGQPEWLQAEDLPAPGWRLIVQLHAMTLPLQVSFGDAGVGYAFVDPTGIEGRLLWQGH</sequence>
<evidence type="ECO:0008006" key="3">
    <source>
        <dbReference type="Google" id="ProtNLM"/>
    </source>
</evidence>
<comment type="caution">
    <text evidence="1">The sequence shown here is derived from an EMBL/GenBank/DDBJ whole genome shotgun (WGS) entry which is preliminary data.</text>
</comment>
<organism evidence="1 2">
    <name type="scientific">Dactylosporangium vinaceum</name>
    <dbReference type="NCBI Taxonomy" id="53362"/>
    <lineage>
        <taxon>Bacteria</taxon>
        <taxon>Bacillati</taxon>
        <taxon>Actinomycetota</taxon>
        <taxon>Actinomycetes</taxon>
        <taxon>Micromonosporales</taxon>
        <taxon>Micromonosporaceae</taxon>
        <taxon>Dactylosporangium</taxon>
    </lineage>
</organism>
<dbReference type="EMBL" id="JBHMCA010000025">
    <property type="protein sequence ID" value="MFB9444211.1"/>
    <property type="molecule type" value="Genomic_DNA"/>
</dbReference>
<reference evidence="1 2" key="1">
    <citation type="submission" date="2024-09" db="EMBL/GenBank/DDBJ databases">
        <authorList>
            <person name="Sun Q."/>
            <person name="Mori K."/>
        </authorList>
    </citation>
    <scope>NUCLEOTIDE SEQUENCE [LARGE SCALE GENOMIC DNA]</scope>
    <source>
        <strain evidence="1 2">JCM 3307</strain>
    </source>
</reference>
<evidence type="ECO:0000313" key="2">
    <source>
        <dbReference type="Proteomes" id="UP001589608"/>
    </source>
</evidence>
<evidence type="ECO:0000313" key="1">
    <source>
        <dbReference type="EMBL" id="MFB9444211.1"/>
    </source>
</evidence>
<dbReference type="Proteomes" id="UP001589608">
    <property type="component" value="Unassembled WGS sequence"/>
</dbReference>
<gene>
    <name evidence="1" type="ORF">ACFFTR_14110</name>
</gene>
<accession>A0ABV5M5S2</accession>
<protein>
    <recommendedName>
        <fullName evidence="3">DUF1963 domain-containing protein</fullName>
    </recommendedName>
</protein>
<keyword evidence="2" id="KW-1185">Reference proteome</keyword>
<name>A0ABV5M5S2_9ACTN</name>
<dbReference type="RefSeq" id="WP_223105139.1">
    <property type="nucleotide sequence ID" value="NZ_CP061913.1"/>
</dbReference>